<sequence length="117" mass="14296">HKLKETRDLINRKNLSEEEFLAVAVLIFWTTTDLNVSEEINEMGERYRGEILKELHAYYREEMRLTDYATRLGELMMLMQVFERTKELKEHFELLRLYNIMTDDNFIYRLQKDLTIK</sequence>
<feature type="domain" description="NR LBD" evidence="4">
    <location>
        <begin position="1"/>
        <end position="117"/>
    </location>
</feature>
<dbReference type="EMBL" id="BTSX01000004">
    <property type="protein sequence ID" value="GMS93433.1"/>
    <property type="molecule type" value="Genomic_DNA"/>
</dbReference>
<dbReference type="GO" id="GO:0005634">
    <property type="term" value="C:nucleus"/>
    <property type="evidence" value="ECO:0007669"/>
    <property type="project" value="TreeGrafter"/>
</dbReference>
<comment type="caution">
    <text evidence="5">The sequence shown here is derived from an EMBL/GenBank/DDBJ whole genome shotgun (WGS) entry which is preliminary data.</text>
</comment>
<gene>
    <name evidence="5" type="ORF">PENTCL1PPCAC_15608</name>
</gene>
<evidence type="ECO:0000256" key="2">
    <source>
        <dbReference type="ARBA" id="ARBA00023163"/>
    </source>
</evidence>
<dbReference type="InterPro" id="IPR035500">
    <property type="entry name" value="NHR-like_dom_sf"/>
</dbReference>
<dbReference type="Proteomes" id="UP001432027">
    <property type="component" value="Unassembled WGS sequence"/>
</dbReference>
<evidence type="ECO:0000256" key="1">
    <source>
        <dbReference type="ARBA" id="ARBA00023015"/>
    </source>
</evidence>
<dbReference type="PANTHER" id="PTHR46011">
    <property type="entry name" value="NUCLEAR HORMONE RECEPTOR FAMILY MEMBER NHR-86-RELATED"/>
    <property type="match status" value="1"/>
</dbReference>
<keyword evidence="1" id="KW-0805">Transcription regulation</keyword>
<keyword evidence="2" id="KW-0804">Transcription</keyword>
<evidence type="ECO:0000259" key="4">
    <source>
        <dbReference type="PROSITE" id="PS51843"/>
    </source>
</evidence>
<accession>A0AAV5TGQ7</accession>
<proteinExistence type="predicted"/>
<feature type="non-terminal residue" evidence="5">
    <location>
        <position position="1"/>
    </location>
</feature>
<dbReference type="PANTHER" id="PTHR46011:SF6">
    <property type="entry name" value="HIGH ZINC ACTIVATED NUCLEAR RECEPTOR PROTEIN"/>
    <property type="match status" value="1"/>
</dbReference>
<evidence type="ECO:0000313" key="5">
    <source>
        <dbReference type="EMBL" id="GMS93433.1"/>
    </source>
</evidence>
<dbReference type="InterPro" id="IPR000536">
    <property type="entry name" value="Nucl_hrmn_rcpt_lig-bd"/>
</dbReference>
<keyword evidence="6" id="KW-1185">Reference proteome</keyword>
<dbReference type="AlphaFoldDB" id="A0AAV5TGQ7"/>
<dbReference type="Gene3D" id="1.10.565.10">
    <property type="entry name" value="Retinoid X Receptor"/>
    <property type="match status" value="1"/>
</dbReference>
<name>A0AAV5TGQ7_9BILA</name>
<evidence type="ECO:0000256" key="3">
    <source>
        <dbReference type="ARBA" id="ARBA00023170"/>
    </source>
</evidence>
<dbReference type="GO" id="GO:0003700">
    <property type="term" value="F:DNA-binding transcription factor activity"/>
    <property type="evidence" value="ECO:0007669"/>
    <property type="project" value="TreeGrafter"/>
</dbReference>
<organism evidence="5 6">
    <name type="scientific">Pristionchus entomophagus</name>
    <dbReference type="NCBI Taxonomy" id="358040"/>
    <lineage>
        <taxon>Eukaryota</taxon>
        <taxon>Metazoa</taxon>
        <taxon>Ecdysozoa</taxon>
        <taxon>Nematoda</taxon>
        <taxon>Chromadorea</taxon>
        <taxon>Rhabditida</taxon>
        <taxon>Rhabditina</taxon>
        <taxon>Diplogasteromorpha</taxon>
        <taxon>Diplogasteroidea</taxon>
        <taxon>Neodiplogasteridae</taxon>
        <taxon>Pristionchus</taxon>
    </lineage>
</organism>
<protein>
    <recommendedName>
        <fullName evidence="4">NR LBD domain-containing protein</fullName>
    </recommendedName>
</protein>
<reference evidence="5" key="1">
    <citation type="submission" date="2023-10" db="EMBL/GenBank/DDBJ databases">
        <title>Genome assembly of Pristionchus species.</title>
        <authorList>
            <person name="Yoshida K."/>
            <person name="Sommer R.J."/>
        </authorList>
    </citation>
    <scope>NUCLEOTIDE SEQUENCE</scope>
    <source>
        <strain evidence="5">RS0144</strain>
    </source>
</reference>
<evidence type="ECO:0000313" key="6">
    <source>
        <dbReference type="Proteomes" id="UP001432027"/>
    </source>
</evidence>
<dbReference type="PROSITE" id="PS51843">
    <property type="entry name" value="NR_LBD"/>
    <property type="match status" value="1"/>
</dbReference>
<keyword evidence="3" id="KW-0675">Receptor</keyword>
<dbReference type="SUPFAM" id="SSF48508">
    <property type="entry name" value="Nuclear receptor ligand-binding domain"/>
    <property type="match status" value="1"/>
</dbReference>
<dbReference type="Pfam" id="PF00104">
    <property type="entry name" value="Hormone_recep"/>
    <property type="match status" value="1"/>
</dbReference>